<gene>
    <name evidence="1" type="ORF">Tci_056614</name>
</gene>
<sequence>MLNKYGLESSDVVDTPKVERSKLDEDPQGTPFDVTRYRSMVGSLMYLTASHPNLVFVVYMCAQYQAKPTEKYLTAVKWVFRYLKGAINLGLWYPKDTKFELTAFAYADLVGCQDTRRSTSGSAQFLGEKLVSWSSKKQKCTAIATSKAEYISLSG</sequence>
<dbReference type="PANTHER" id="PTHR11439">
    <property type="entry name" value="GAG-POL-RELATED RETROTRANSPOSON"/>
    <property type="match status" value="1"/>
</dbReference>
<comment type="caution">
    <text evidence="1">The sequence shown here is derived from an EMBL/GenBank/DDBJ whole genome shotgun (WGS) entry which is preliminary data.</text>
</comment>
<protein>
    <submittedName>
        <fullName evidence="1">Uncharacterized mitochondrial protein AtMg00810-like</fullName>
    </submittedName>
</protein>
<proteinExistence type="predicted"/>
<dbReference type="AlphaFoldDB" id="A0A6L2NED4"/>
<name>A0A6L2NED4_TANCI</name>
<reference evidence="1" key="1">
    <citation type="journal article" date="2019" name="Sci. Rep.">
        <title>Draft genome of Tanacetum cinerariifolium, the natural source of mosquito coil.</title>
        <authorList>
            <person name="Yamashiro T."/>
            <person name="Shiraishi A."/>
            <person name="Satake H."/>
            <person name="Nakayama K."/>
        </authorList>
    </citation>
    <scope>NUCLEOTIDE SEQUENCE</scope>
</reference>
<organism evidence="1">
    <name type="scientific">Tanacetum cinerariifolium</name>
    <name type="common">Dalmatian daisy</name>
    <name type="synonym">Chrysanthemum cinerariifolium</name>
    <dbReference type="NCBI Taxonomy" id="118510"/>
    <lineage>
        <taxon>Eukaryota</taxon>
        <taxon>Viridiplantae</taxon>
        <taxon>Streptophyta</taxon>
        <taxon>Embryophyta</taxon>
        <taxon>Tracheophyta</taxon>
        <taxon>Spermatophyta</taxon>
        <taxon>Magnoliopsida</taxon>
        <taxon>eudicotyledons</taxon>
        <taxon>Gunneridae</taxon>
        <taxon>Pentapetalae</taxon>
        <taxon>asterids</taxon>
        <taxon>campanulids</taxon>
        <taxon>Asterales</taxon>
        <taxon>Asteraceae</taxon>
        <taxon>Asteroideae</taxon>
        <taxon>Anthemideae</taxon>
        <taxon>Anthemidinae</taxon>
        <taxon>Tanacetum</taxon>
    </lineage>
</organism>
<evidence type="ECO:0000313" key="1">
    <source>
        <dbReference type="EMBL" id="GEU84636.1"/>
    </source>
</evidence>
<dbReference type="PANTHER" id="PTHR11439:SF509">
    <property type="entry name" value="RNA-DIRECTED DNA POLYMERASE"/>
    <property type="match status" value="1"/>
</dbReference>
<dbReference type="CDD" id="cd09272">
    <property type="entry name" value="RNase_HI_RT_Ty1"/>
    <property type="match status" value="1"/>
</dbReference>
<dbReference type="EMBL" id="BKCJ010008939">
    <property type="protein sequence ID" value="GEU84636.1"/>
    <property type="molecule type" value="Genomic_DNA"/>
</dbReference>
<accession>A0A6L2NED4</accession>